<dbReference type="PANTHER" id="PTHR33527:SF45">
    <property type="entry name" value="RRM DOMAIN-CONTAINING PROTEIN"/>
    <property type="match status" value="1"/>
</dbReference>
<comment type="caution">
    <text evidence="1">The sequence shown here is derived from an EMBL/GenBank/DDBJ whole genome shotgun (WGS) entry which is preliminary data.</text>
</comment>
<proteinExistence type="predicted"/>
<dbReference type="AlphaFoldDB" id="A0A6A1WNF2"/>
<accession>A0A6A1WNF2</accession>
<dbReference type="OrthoDB" id="1882251at2759"/>
<name>A0A6A1WNF2_9ROSI</name>
<sequence length="176" mass="19438">MVDIGVGPEDSMKVMAFWMWLEAQGFRELVSKISSNNDKFLKFVADEAEAVLATLDPESTAVFSRNLCPITSVFFSPFSIHYIFRDKESVSKGVADIRNGVCCVIFKDVLEERGTKVRVSGDGVRNAKAMMTKRSRQFGECTSKEGAVMGLAGSRVPFHEGLQRTRARSELGEDAA</sequence>
<evidence type="ECO:0000313" key="1">
    <source>
        <dbReference type="EMBL" id="KAB1225258.1"/>
    </source>
</evidence>
<organism evidence="1 2">
    <name type="scientific">Morella rubra</name>
    <name type="common">Chinese bayberry</name>
    <dbReference type="NCBI Taxonomy" id="262757"/>
    <lineage>
        <taxon>Eukaryota</taxon>
        <taxon>Viridiplantae</taxon>
        <taxon>Streptophyta</taxon>
        <taxon>Embryophyta</taxon>
        <taxon>Tracheophyta</taxon>
        <taxon>Spermatophyta</taxon>
        <taxon>Magnoliopsida</taxon>
        <taxon>eudicotyledons</taxon>
        <taxon>Gunneridae</taxon>
        <taxon>Pentapetalae</taxon>
        <taxon>rosids</taxon>
        <taxon>fabids</taxon>
        <taxon>Fagales</taxon>
        <taxon>Myricaceae</taxon>
        <taxon>Morella</taxon>
    </lineage>
</organism>
<dbReference type="Proteomes" id="UP000516437">
    <property type="component" value="Chromosome 1"/>
</dbReference>
<protein>
    <submittedName>
        <fullName evidence="1">Uncharacterized protein</fullName>
    </submittedName>
</protein>
<dbReference type="EMBL" id="RXIC02000019">
    <property type="protein sequence ID" value="KAB1225258.1"/>
    <property type="molecule type" value="Genomic_DNA"/>
</dbReference>
<reference evidence="1 2" key="1">
    <citation type="journal article" date="2019" name="Plant Biotechnol. J.">
        <title>The red bayberry genome and genetic basis of sex determination.</title>
        <authorList>
            <person name="Jia H.M."/>
            <person name="Jia H.J."/>
            <person name="Cai Q.L."/>
            <person name="Wang Y."/>
            <person name="Zhao H.B."/>
            <person name="Yang W.F."/>
            <person name="Wang G.Y."/>
            <person name="Li Y.H."/>
            <person name="Zhan D.L."/>
            <person name="Shen Y.T."/>
            <person name="Niu Q.F."/>
            <person name="Chang L."/>
            <person name="Qiu J."/>
            <person name="Zhao L."/>
            <person name="Xie H.B."/>
            <person name="Fu W.Y."/>
            <person name="Jin J."/>
            <person name="Li X.W."/>
            <person name="Jiao Y."/>
            <person name="Zhou C.C."/>
            <person name="Tu T."/>
            <person name="Chai C.Y."/>
            <person name="Gao J.L."/>
            <person name="Fan L.J."/>
            <person name="van de Weg E."/>
            <person name="Wang J.Y."/>
            <person name="Gao Z.S."/>
        </authorList>
    </citation>
    <scope>NUCLEOTIDE SEQUENCE [LARGE SCALE GENOMIC DNA]</scope>
    <source>
        <tissue evidence="1">Leaves</tissue>
    </source>
</reference>
<evidence type="ECO:0000313" key="2">
    <source>
        <dbReference type="Proteomes" id="UP000516437"/>
    </source>
</evidence>
<gene>
    <name evidence="1" type="ORF">CJ030_MR1G017652</name>
</gene>
<keyword evidence="2" id="KW-1185">Reference proteome</keyword>
<dbReference type="PANTHER" id="PTHR33527">
    <property type="entry name" value="OS07G0274300 PROTEIN"/>
    <property type="match status" value="1"/>
</dbReference>